<dbReference type="AlphaFoldDB" id="A0A100WV57"/>
<dbReference type="RefSeq" id="WP_061264950.1">
    <property type="nucleotide sequence ID" value="NZ_BCSZ01000052.1"/>
</dbReference>
<protein>
    <submittedName>
        <fullName evidence="1">Uncharacterized protein</fullName>
    </submittedName>
</protein>
<dbReference type="EMBL" id="BCSZ01000052">
    <property type="protein sequence ID" value="GAT04978.1"/>
    <property type="molecule type" value="Genomic_DNA"/>
</dbReference>
<proteinExistence type="predicted"/>
<gene>
    <name evidence="1" type="ORF">RMCFA_5089</name>
</gene>
<evidence type="ECO:0000313" key="1">
    <source>
        <dbReference type="EMBL" id="GAT04978.1"/>
    </source>
</evidence>
<sequence>MHALRISAGGWLQTIEIDASSSRSSHPATLAAPHNLELWYATESSADAEPNMAAMSLALSVCDLTPHDVPLICGEAVIVGIDPDTNTPTGMTRQQYQAISYALLSSLAA</sequence>
<evidence type="ECO:0000313" key="2">
    <source>
        <dbReference type="Proteomes" id="UP000069705"/>
    </source>
</evidence>
<reference evidence="2" key="2">
    <citation type="submission" date="2016-02" db="EMBL/GenBank/DDBJ databases">
        <title>Draft genome sequence of five rapidly growing Mycobacterium species.</title>
        <authorList>
            <person name="Katahira K."/>
            <person name="Gotou Y."/>
            <person name="Iida K."/>
            <person name="Ogura Y."/>
            <person name="Hayashi T."/>
        </authorList>
    </citation>
    <scope>NUCLEOTIDE SEQUENCE [LARGE SCALE GENOMIC DNA]</scope>
    <source>
        <strain evidence="2">JCM6368</strain>
    </source>
</reference>
<dbReference type="Proteomes" id="UP000069705">
    <property type="component" value="Unassembled WGS sequence"/>
</dbReference>
<name>A0A100WV57_MYCFO</name>
<comment type="caution">
    <text evidence="1">The sequence shown here is derived from an EMBL/GenBank/DDBJ whole genome shotgun (WGS) entry which is preliminary data.</text>
</comment>
<reference evidence="1 2" key="1">
    <citation type="journal article" date="2016" name="Genome Announc.">
        <title>Draft Genome Sequences of Five Rapidly Growing Mycobacterium Species, M. thermoresistibile, M. fortuitum subsp. acetamidolyticum, M. canariasense, M. brisbanense, and M. novocastrense.</title>
        <authorList>
            <person name="Katahira K."/>
            <person name="Ogura Y."/>
            <person name="Gotoh Y."/>
            <person name="Hayashi T."/>
        </authorList>
    </citation>
    <scope>NUCLEOTIDE SEQUENCE [LARGE SCALE GENOMIC DNA]</scope>
    <source>
        <strain evidence="1 2">JCM6368</strain>
    </source>
</reference>
<organism evidence="1 2">
    <name type="scientific">Mycolicibacterium fortuitum subsp. acetamidolyticum</name>
    <dbReference type="NCBI Taxonomy" id="144550"/>
    <lineage>
        <taxon>Bacteria</taxon>
        <taxon>Bacillati</taxon>
        <taxon>Actinomycetota</taxon>
        <taxon>Actinomycetes</taxon>
        <taxon>Mycobacteriales</taxon>
        <taxon>Mycobacteriaceae</taxon>
        <taxon>Mycolicibacterium</taxon>
    </lineage>
</organism>
<accession>A0A100WV57</accession>